<gene>
    <name evidence="1" type="ORF">BXY75_2285</name>
</gene>
<dbReference type="Proteomes" id="UP000271339">
    <property type="component" value="Unassembled WGS sequence"/>
</dbReference>
<reference evidence="1 2" key="1">
    <citation type="submission" date="2018-10" db="EMBL/GenBank/DDBJ databases">
        <title>Genomic Encyclopedia of Archaeal and Bacterial Type Strains, Phase II (KMG-II): from individual species to whole genera.</title>
        <authorList>
            <person name="Goeker M."/>
        </authorList>
    </citation>
    <scope>NUCLEOTIDE SEQUENCE [LARGE SCALE GENOMIC DNA]</scope>
    <source>
        <strain evidence="1 2">DSM 23424</strain>
    </source>
</reference>
<evidence type="ECO:0000313" key="1">
    <source>
        <dbReference type="EMBL" id="RMA58903.1"/>
    </source>
</evidence>
<sequence>MGNKYLLTFNINNQLSNYFNLTFMLSRIEILYRVSIHVM</sequence>
<dbReference type="AlphaFoldDB" id="A0A3L9YDX7"/>
<keyword evidence="2" id="KW-1185">Reference proteome</keyword>
<evidence type="ECO:0000313" key="2">
    <source>
        <dbReference type="Proteomes" id="UP000271339"/>
    </source>
</evidence>
<dbReference type="EMBL" id="REFC01000013">
    <property type="protein sequence ID" value="RMA58903.1"/>
    <property type="molecule type" value="Genomic_DNA"/>
</dbReference>
<proteinExistence type="predicted"/>
<comment type="caution">
    <text evidence="1">The sequence shown here is derived from an EMBL/GenBank/DDBJ whole genome shotgun (WGS) entry which is preliminary data.</text>
</comment>
<protein>
    <submittedName>
        <fullName evidence="1">Uncharacterized protein</fullName>
    </submittedName>
</protein>
<name>A0A3L9YDX7_9FLAO</name>
<organism evidence="1 2">
    <name type="scientific">Ulvibacter antarcticus</name>
    <dbReference type="NCBI Taxonomy" id="442714"/>
    <lineage>
        <taxon>Bacteria</taxon>
        <taxon>Pseudomonadati</taxon>
        <taxon>Bacteroidota</taxon>
        <taxon>Flavobacteriia</taxon>
        <taxon>Flavobacteriales</taxon>
        <taxon>Flavobacteriaceae</taxon>
        <taxon>Ulvibacter</taxon>
    </lineage>
</organism>
<accession>A0A3L9YDX7</accession>